<evidence type="ECO:0000313" key="2">
    <source>
        <dbReference type="EMBL" id="KAJ3181519.1"/>
    </source>
</evidence>
<dbReference type="AlphaFoldDB" id="A0AAD5XU36"/>
<reference evidence="2" key="1">
    <citation type="submission" date="2020-05" db="EMBL/GenBank/DDBJ databases">
        <title>Phylogenomic resolution of chytrid fungi.</title>
        <authorList>
            <person name="Stajich J.E."/>
            <person name="Amses K."/>
            <person name="Simmons R."/>
            <person name="Seto K."/>
            <person name="Myers J."/>
            <person name="Bonds A."/>
            <person name="Quandt C.A."/>
            <person name="Barry K."/>
            <person name="Liu P."/>
            <person name="Grigoriev I."/>
            <person name="Longcore J.E."/>
            <person name="James T.Y."/>
        </authorList>
    </citation>
    <scope>NUCLEOTIDE SEQUENCE</scope>
    <source>
        <strain evidence="2">JEL0379</strain>
    </source>
</reference>
<accession>A0AAD5XU36</accession>
<comment type="caution">
    <text evidence="2">The sequence shown here is derived from an EMBL/GenBank/DDBJ whole genome shotgun (WGS) entry which is preliminary data.</text>
</comment>
<protein>
    <submittedName>
        <fullName evidence="2">Uncharacterized protein</fullName>
    </submittedName>
</protein>
<feature type="coiled-coil region" evidence="1">
    <location>
        <begin position="604"/>
        <end position="631"/>
    </location>
</feature>
<evidence type="ECO:0000256" key="1">
    <source>
        <dbReference type="SAM" id="Coils"/>
    </source>
</evidence>
<sequence length="714" mass="80112">MPLAQGTVERFVQSLDVSQTKFFNDKPQRIAELKVFLSKKLSKVETNTTNEPLPDHFYYCDASSIANHKDSVGTTFQLGRFSGSAGHVPREPGAMCIILGSGRHSTVDFSMLVTSETKSNNTGFNQSVTLNKDTIRALFKSEEAVWQVDNHPVDIHRSDLTDILAVFTLTGSEKTEWLPGDSGSVISFGRPDDRWRYMGYVAIARLRADPRMALAISMPHMPVMNYVALWTDFDTHFGPSLSFDQSWSFVEHNFLSVLLYFDNYVRAREEYQDQDWELIAGETNWFADDVSVFTNAVPAVKPWLDRFFDTETDSTIKSEIDQYLDKECITDTDVSKLRMRLKGLKTGAVTYPAAYAEQKQAQFERKHFHRSTRRIDNWPEKSFSDLQMVPYDQFIISRLPPRNDKAGHLAATLRKALLFAMCLDGSGGVSEDACWFCPYIDQDLYELMYKVQEANVNPGTFSGPIGAILLDTPQAKSDLTVAAFDESALYRHSTLVVGHHPTFCELNMLAYWGRRERRPKKTKDVQGESQQSDVTVTVDDELDVLLKNLEAARGNCKKVEEETGTTMPKAIKAESAARKAFERCTKCLQNIMNIMQRTDNMAKIAKAQLELAQATHAKEEATAKRSKLSEATAVQIAAAKAYKDKSADANRRMAHRCFRPSHLHRISSAANSLCVYLQCIEPSLGAKFVSVTVTTSDAVPADMFRSSAPESAPA</sequence>
<gene>
    <name evidence="2" type="ORF">HDU87_001129</name>
</gene>
<organism evidence="2 3">
    <name type="scientific">Geranomyces variabilis</name>
    <dbReference type="NCBI Taxonomy" id="109894"/>
    <lineage>
        <taxon>Eukaryota</taxon>
        <taxon>Fungi</taxon>
        <taxon>Fungi incertae sedis</taxon>
        <taxon>Chytridiomycota</taxon>
        <taxon>Chytridiomycota incertae sedis</taxon>
        <taxon>Chytridiomycetes</taxon>
        <taxon>Spizellomycetales</taxon>
        <taxon>Powellomycetaceae</taxon>
        <taxon>Geranomyces</taxon>
    </lineage>
</organism>
<proteinExistence type="predicted"/>
<keyword evidence="3" id="KW-1185">Reference proteome</keyword>
<evidence type="ECO:0000313" key="3">
    <source>
        <dbReference type="Proteomes" id="UP001212152"/>
    </source>
</evidence>
<keyword evidence="1" id="KW-0175">Coiled coil</keyword>
<dbReference type="Proteomes" id="UP001212152">
    <property type="component" value="Unassembled WGS sequence"/>
</dbReference>
<dbReference type="EMBL" id="JADGJQ010000012">
    <property type="protein sequence ID" value="KAJ3181519.1"/>
    <property type="molecule type" value="Genomic_DNA"/>
</dbReference>
<name>A0AAD5XU36_9FUNG</name>